<dbReference type="EMBL" id="GBRH01273333">
    <property type="protein sequence ID" value="JAD24562.1"/>
    <property type="molecule type" value="Transcribed_RNA"/>
</dbReference>
<organism evidence="1">
    <name type="scientific">Arundo donax</name>
    <name type="common">Giant reed</name>
    <name type="synonym">Donax arundinaceus</name>
    <dbReference type="NCBI Taxonomy" id="35708"/>
    <lineage>
        <taxon>Eukaryota</taxon>
        <taxon>Viridiplantae</taxon>
        <taxon>Streptophyta</taxon>
        <taxon>Embryophyta</taxon>
        <taxon>Tracheophyta</taxon>
        <taxon>Spermatophyta</taxon>
        <taxon>Magnoliopsida</taxon>
        <taxon>Liliopsida</taxon>
        <taxon>Poales</taxon>
        <taxon>Poaceae</taxon>
        <taxon>PACMAD clade</taxon>
        <taxon>Arundinoideae</taxon>
        <taxon>Arundineae</taxon>
        <taxon>Arundo</taxon>
    </lineage>
</organism>
<sequence length="19" mass="2337">MRMTGIKSRLVFQLWMHVC</sequence>
<name>A0A0A8YP25_ARUDO</name>
<reference evidence="1" key="1">
    <citation type="submission" date="2014-09" db="EMBL/GenBank/DDBJ databases">
        <authorList>
            <person name="Magalhaes I.L.F."/>
            <person name="Oliveira U."/>
            <person name="Santos F.R."/>
            <person name="Vidigal T.H.D.A."/>
            <person name="Brescovit A.D."/>
            <person name="Santos A.J."/>
        </authorList>
    </citation>
    <scope>NUCLEOTIDE SEQUENCE</scope>
    <source>
        <tissue evidence="1">Shoot tissue taken approximately 20 cm above the soil surface</tissue>
    </source>
</reference>
<proteinExistence type="predicted"/>
<dbReference type="AlphaFoldDB" id="A0A0A8YP25"/>
<evidence type="ECO:0000313" key="1">
    <source>
        <dbReference type="EMBL" id="JAD24562.1"/>
    </source>
</evidence>
<reference evidence="1" key="2">
    <citation type="journal article" date="2015" name="Data Brief">
        <title>Shoot transcriptome of the giant reed, Arundo donax.</title>
        <authorList>
            <person name="Barrero R.A."/>
            <person name="Guerrero F.D."/>
            <person name="Moolhuijzen P."/>
            <person name="Goolsby J.A."/>
            <person name="Tidwell J."/>
            <person name="Bellgard S.E."/>
            <person name="Bellgard M.I."/>
        </authorList>
    </citation>
    <scope>NUCLEOTIDE SEQUENCE</scope>
    <source>
        <tissue evidence="1">Shoot tissue taken approximately 20 cm above the soil surface</tissue>
    </source>
</reference>
<protein>
    <submittedName>
        <fullName evidence="1">Uncharacterized protein</fullName>
    </submittedName>
</protein>
<accession>A0A0A8YP25</accession>